<dbReference type="Gene3D" id="3.40.50.1000">
    <property type="entry name" value="HAD superfamily/HAD-like"/>
    <property type="match status" value="1"/>
</dbReference>
<keyword evidence="2" id="KW-1185">Reference proteome</keyword>
<dbReference type="EMBL" id="RFFH01000004">
    <property type="protein sequence ID" value="RMI32907.1"/>
    <property type="molecule type" value="Genomic_DNA"/>
</dbReference>
<gene>
    <name evidence="1" type="ORF">EBN03_13395</name>
</gene>
<dbReference type="GO" id="GO:0005829">
    <property type="term" value="C:cytosol"/>
    <property type="evidence" value="ECO:0007669"/>
    <property type="project" value="TreeGrafter"/>
</dbReference>
<dbReference type="InterPro" id="IPR023214">
    <property type="entry name" value="HAD_sf"/>
</dbReference>
<dbReference type="InterPro" id="IPR036412">
    <property type="entry name" value="HAD-like_sf"/>
</dbReference>
<dbReference type="NCBIfam" id="TIGR01484">
    <property type="entry name" value="HAD-SF-IIB"/>
    <property type="match status" value="1"/>
</dbReference>
<accession>A0A3M2L5R6</accession>
<dbReference type="OrthoDB" id="3180855at2"/>
<dbReference type="SUPFAM" id="SSF56784">
    <property type="entry name" value="HAD-like"/>
    <property type="match status" value="1"/>
</dbReference>
<dbReference type="InterPro" id="IPR006379">
    <property type="entry name" value="HAD-SF_hydro_IIB"/>
</dbReference>
<evidence type="ECO:0000313" key="2">
    <source>
        <dbReference type="Proteomes" id="UP000279275"/>
    </source>
</evidence>
<dbReference type="GO" id="GO:0016791">
    <property type="term" value="F:phosphatase activity"/>
    <property type="evidence" value="ECO:0007669"/>
    <property type="project" value="UniProtKB-ARBA"/>
</dbReference>
<keyword evidence="1" id="KW-0378">Hydrolase</keyword>
<reference evidence="1 2" key="1">
    <citation type="submission" date="2018-10" db="EMBL/GenBank/DDBJ databases">
        <title>Isolation from cow dung.</title>
        <authorList>
            <person name="Ling L."/>
        </authorList>
    </citation>
    <scope>NUCLEOTIDE SEQUENCE [LARGE SCALE GENOMIC DNA]</scope>
    <source>
        <strain evidence="1 2">NEAU-LL90</strain>
    </source>
</reference>
<dbReference type="PANTHER" id="PTHR10000:SF8">
    <property type="entry name" value="HAD SUPERFAMILY HYDROLASE-LIKE, TYPE 3"/>
    <property type="match status" value="1"/>
</dbReference>
<name>A0A3M2L5R6_9NOCA</name>
<dbReference type="PANTHER" id="PTHR10000">
    <property type="entry name" value="PHOSPHOSERINE PHOSPHATASE"/>
    <property type="match status" value="1"/>
</dbReference>
<protein>
    <submittedName>
        <fullName evidence="1">HAD-IIB family hydrolase</fullName>
    </submittedName>
</protein>
<comment type="caution">
    <text evidence="1">The sequence shown here is derived from an EMBL/GenBank/DDBJ whole genome shotgun (WGS) entry which is preliminary data.</text>
</comment>
<dbReference type="Gene3D" id="3.30.1240.10">
    <property type="match status" value="1"/>
</dbReference>
<proteinExistence type="predicted"/>
<evidence type="ECO:0000313" key="1">
    <source>
        <dbReference type="EMBL" id="RMI32907.1"/>
    </source>
</evidence>
<organism evidence="1 2">
    <name type="scientific">Nocardia stercoris</name>
    <dbReference type="NCBI Taxonomy" id="2483361"/>
    <lineage>
        <taxon>Bacteria</taxon>
        <taxon>Bacillati</taxon>
        <taxon>Actinomycetota</taxon>
        <taxon>Actinomycetes</taxon>
        <taxon>Mycobacteriales</taxon>
        <taxon>Nocardiaceae</taxon>
        <taxon>Nocardia</taxon>
    </lineage>
</organism>
<dbReference type="GO" id="GO:0000287">
    <property type="term" value="F:magnesium ion binding"/>
    <property type="evidence" value="ECO:0007669"/>
    <property type="project" value="TreeGrafter"/>
</dbReference>
<dbReference type="Proteomes" id="UP000279275">
    <property type="component" value="Unassembled WGS sequence"/>
</dbReference>
<sequence>MNNGRVAITVGAPQLIALDVDGTLLETGASVSPRVRAAVLAAAASGAHVVIATGRTLVATRQVVGELGLSAGHVICSNGAVRADLATWAPLDVHTFDPKAAAVVLRSLFPEMVLAVEKVGVGVWATDFFPGSIRGGEFHLVTDEQLVAEPTARLSGWWPAGDLDQMIARMAEVDLPDAGWIQGDNEPWLVATKPGVSKSAALERLRRQLGVPREATLAIGDGYNDVDMIEWAARSVAMGNAVPEVKAAADEVTAEVSADGVAQVLERWFTP</sequence>
<dbReference type="PROSITE" id="PS01229">
    <property type="entry name" value="COF_2"/>
    <property type="match status" value="1"/>
</dbReference>
<dbReference type="Pfam" id="PF08282">
    <property type="entry name" value="Hydrolase_3"/>
    <property type="match status" value="2"/>
</dbReference>
<dbReference type="AlphaFoldDB" id="A0A3M2L5R6"/>